<dbReference type="RefSeq" id="WP_047941775.1">
    <property type="nucleotide sequence ID" value="NZ_CP053989.1"/>
</dbReference>
<evidence type="ECO:0000313" key="2">
    <source>
        <dbReference type="Proteomes" id="UP000036045"/>
    </source>
</evidence>
<accession>A0A0J1LCU8</accession>
<dbReference type="InterPro" id="IPR008407">
    <property type="entry name" value="Brnchd-chn_aa_trnsp_AzlD"/>
</dbReference>
<protein>
    <submittedName>
        <fullName evidence="1">Branched-chain amino acid transporter AzlD</fullName>
    </submittedName>
</protein>
<reference evidence="1 2" key="1">
    <citation type="submission" date="2015-05" db="EMBL/GenBank/DDBJ databases">
        <title>Whole genome sequence and identification of bacterial endophytes from Costus igneus.</title>
        <authorList>
            <person name="Lee Y.P."/>
            <person name="Gan H.M."/>
            <person name="Eng W."/>
            <person name="Wheatley M.S."/>
            <person name="Caraballo A."/>
            <person name="Polter S."/>
            <person name="Savka M.A."/>
            <person name="Hudson A.O."/>
        </authorList>
    </citation>
    <scope>NUCLEOTIDE SEQUENCE [LARGE SCALE GENOMIC DNA]</scope>
    <source>
        <strain evidence="1 2">RIT379</strain>
    </source>
</reference>
<proteinExistence type="predicted"/>
<dbReference type="Pfam" id="PF05437">
    <property type="entry name" value="AzlD"/>
    <property type="match status" value="1"/>
</dbReference>
<evidence type="ECO:0000313" key="1">
    <source>
        <dbReference type="EMBL" id="KLV26800.1"/>
    </source>
</evidence>
<dbReference type="GeneID" id="56347825"/>
<dbReference type="EMBL" id="LDPH01000007">
    <property type="protein sequence ID" value="KLV26800.1"/>
    <property type="molecule type" value="Genomic_DNA"/>
</dbReference>
<sequence length="108" mass="11855">MMSNMSFFLLLIGCTIVTFIPRVIPFLVARNFTISAPVEKWLSYLPVCIFTGLIVESLIGTTESNSISINWEALLATIPTIIVAFLSKSLLTTVLFGVVCMAVVRLVL</sequence>
<comment type="caution">
    <text evidence="1">The sequence shown here is derived from an EMBL/GenBank/DDBJ whole genome shotgun (WGS) entry which is preliminary data.</text>
</comment>
<dbReference type="Proteomes" id="UP000036045">
    <property type="component" value="Unassembled WGS sequence"/>
</dbReference>
<dbReference type="PATRIC" id="fig|1397.4.peg.5204"/>
<dbReference type="AlphaFoldDB" id="A0A0J1LCU8"/>
<name>A0A0J1LCU8_NIACI</name>
<gene>
    <name evidence="1" type="ORF">ABW02_09665</name>
</gene>
<dbReference type="OrthoDB" id="7870017at2"/>
<keyword evidence="2" id="KW-1185">Reference proteome</keyword>
<organism evidence="1 2">
    <name type="scientific">Niallia circulans</name>
    <name type="common">Bacillus circulans</name>
    <dbReference type="NCBI Taxonomy" id="1397"/>
    <lineage>
        <taxon>Bacteria</taxon>
        <taxon>Bacillati</taxon>
        <taxon>Bacillota</taxon>
        <taxon>Bacilli</taxon>
        <taxon>Bacillales</taxon>
        <taxon>Bacillaceae</taxon>
        <taxon>Niallia</taxon>
    </lineage>
</organism>